<organism evidence="3 4">
    <name type="scientific">Brumicola pallidula DSM 14239 = ACAM 615</name>
    <dbReference type="NCBI Taxonomy" id="1121922"/>
    <lineage>
        <taxon>Bacteria</taxon>
        <taxon>Pseudomonadati</taxon>
        <taxon>Pseudomonadota</taxon>
        <taxon>Gammaproteobacteria</taxon>
        <taxon>Alteromonadales</taxon>
        <taxon>Alteromonadaceae</taxon>
        <taxon>Brumicola</taxon>
    </lineage>
</organism>
<dbReference type="InterPro" id="IPR014161">
    <property type="entry name" value="Tol-Pal_TolA"/>
</dbReference>
<comment type="caution">
    <text evidence="3">The sequence shown here is derived from an EMBL/GenBank/DDBJ whole genome shotgun (WGS) entry which is preliminary data.</text>
</comment>
<keyword evidence="2" id="KW-1133">Transmembrane helix</keyword>
<dbReference type="STRING" id="1121922.GCA_000428905_02794"/>
<name>K6Y6J2_9ALTE</name>
<proteinExistence type="predicted"/>
<feature type="region of interest" description="Disordered" evidence="1">
    <location>
        <begin position="76"/>
        <end position="167"/>
    </location>
</feature>
<dbReference type="EMBL" id="BAEQ01000024">
    <property type="protein sequence ID" value="GAC28399.1"/>
    <property type="molecule type" value="Genomic_DNA"/>
</dbReference>
<reference evidence="4" key="1">
    <citation type="journal article" date="2014" name="Environ. Microbiol.">
        <title>Comparative genomics of the marine bacterial genus Glaciecola reveals the high degree of genomic diversity and genomic characteristic for cold adaptation.</title>
        <authorList>
            <person name="Qin Q.L."/>
            <person name="Xie B.B."/>
            <person name="Yu Y."/>
            <person name="Shu Y.L."/>
            <person name="Rong J.C."/>
            <person name="Zhang Y.J."/>
            <person name="Zhao D.L."/>
            <person name="Chen X.L."/>
            <person name="Zhang X.Y."/>
            <person name="Chen B."/>
            <person name="Zhou B.C."/>
            <person name="Zhang Y.Z."/>
        </authorList>
    </citation>
    <scope>NUCLEOTIDE SEQUENCE [LARGE SCALE GENOMIC DNA]</scope>
    <source>
        <strain evidence="4">ACAM 615</strain>
    </source>
</reference>
<keyword evidence="2" id="KW-0472">Membrane</keyword>
<evidence type="ECO:0000256" key="1">
    <source>
        <dbReference type="SAM" id="MobiDB-lite"/>
    </source>
</evidence>
<dbReference type="GO" id="GO:0016020">
    <property type="term" value="C:membrane"/>
    <property type="evidence" value="ECO:0007669"/>
    <property type="project" value="InterPro"/>
</dbReference>
<dbReference type="AlphaFoldDB" id="K6Y6J2"/>
<dbReference type="SUPFAM" id="SSF74653">
    <property type="entry name" value="TolA/TonB C-terminal domain"/>
    <property type="match status" value="1"/>
</dbReference>
<sequence>MSAQNQPKPSDTKEKKSLTLQQKSFLISGAGHLFIVLSLLVSFKFSAAPVDLATGDKDTQAPNIIEATFIDSNVIEQNKREKQQSEAEAKRKQDQEAANKRKEVERKRQESDTADKVKRKKAADAKKQKEEQLSKERELQQKARLAQEKAQKQEIEKARQDKADQERAVRDNAMQEKMQLEQADRNERRQRQILSELQIANSKIKARIEQNLIQTGSIVGKSCRLRLRIASNGLVLDAVGTGDESLCLALRTAAMKAGTLPMPSNKDVNEKLRDTTLVYEN</sequence>
<evidence type="ECO:0000313" key="3">
    <source>
        <dbReference type="EMBL" id="GAC28399.1"/>
    </source>
</evidence>
<dbReference type="GO" id="GO:0043213">
    <property type="term" value="P:bacteriocin transport"/>
    <property type="evidence" value="ECO:0007669"/>
    <property type="project" value="InterPro"/>
</dbReference>
<dbReference type="Gene3D" id="3.30.1150.10">
    <property type="match status" value="1"/>
</dbReference>
<gene>
    <name evidence="3" type="primary">tolA</name>
    <name evidence="3" type="ORF">GPAL_1535</name>
</gene>
<feature type="compositionally biased region" description="Basic and acidic residues" evidence="1">
    <location>
        <begin position="77"/>
        <end position="167"/>
    </location>
</feature>
<dbReference type="RefSeq" id="WP_006010555.1">
    <property type="nucleotide sequence ID" value="NZ_AUAV01000015.1"/>
</dbReference>
<dbReference type="Pfam" id="PF06519">
    <property type="entry name" value="TolA"/>
    <property type="match status" value="1"/>
</dbReference>
<dbReference type="NCBIfam" id="TIGR02794">
    <property type="entry name" value="tolA_full"/>
    <property type="match status" value="1"/>
</dbReference>
<accession>K6Y6J2</accession>
<keyword evidence="4" id="KW-1185">Reference proteome</keyword>
<dbReference type="GO" id="GO:0019534">
    <property type="term" value="F:toxin transmembrane transporter activity"/>
    <property type="evidence" value="ECO:0007669"/>
    <property type="project" value="InterPro"/>
</dbReference>
<protein>
    <submittedName>
        <fullName evidence="3">Colicin import membrane protein</fullName>
    </submittedName>
</protein>
<evidence type="ECO:0000256" key="2">
    <source>
        <dbReference type="SAM" id="Phobius"/>
    </source>
</evidence>
<dbReference type="OrthoDB" id="6194496at2"/>
<dbReference type="Proteomes" id="UP000006251">
    <property type="component" value="Unassembled WGS sequence"/>
</dbReference>
<keyword evidence="2" id="KW-0812">Transmembrane</keyword>
<evidence type="ECO:0000313" key="4">
    <source>
        <dbReference type="Proteomes" id="UP000006251"/>
    </source>
</evidence>
<feature type="transmembrane region" description="Helical" evidence="2">
    <location>
        <begin position="25"/>
        <end position="43"/>
    </location>
</feature>